<evidence type="ECO:0000313" key="7">
    <source>
        <dbReference type="Proteomes" id="UP000038009"/>
    </source>
</evidence>
<dbReference type="Gene3D" id="3.30.2410.10">
    <property type="entry name" value="Hect, E3 ligase catalytic domain"/>
    <property type="match status" value="1"/>
</dbReference>
<evidence type="ECO:0000256" key="3">
    <source>
        <dbReference type="SAM" id="MobiDB-lite"/>
    </source>
</evidence>
<dbReference type="InterPro" id="IPR042469">
    <property type="entry name" value="HECTD3"/>
</dbReference>
<reference evidence="6 7" key="1">
    <citation type="journal article" date="2015" name="PLoS Pathog.">
        <title>Leptomonas seymouri: Adaptations to the Dixenous Life Cycle Analyzed by Genome Sequencing, Transcriptome Profiling and Co-infection with Leishmania donovani.</title>
        <authorList>
            <person name="Kraeva N."/>
            <person name="Butenko A."/>
            <person name="Hlavacova J."/>
            <person name="Kostygov A."/>
            <person name="Myskova J."/>
            <person name="Grybchuk D."/>
            <person name="Lestinova T."/>
            <person name="Votypka J."/>
            <person name="Volf P."/>
            <person name="Opperdoes F."/>
            <person name="Flegontov P."/>
            <person name="Lukes J."/>
            <person name="Yurchenko V."/>
        </authorList>
    </citation>
    <scope>NUCLEOTIDE SEQUENCE [LARGE SCALE GENOMIC DNA]</scope>
    <source>
        <strain evidence="6 7">ATCC 30220</strain>
    </source>
</reference>
<feature type="active site" description="Glycyl thioester intermediate" evidence="2">
    <location>
        <position position="4140"/>
    </location>
</feature>
<feature type="region of interest" description="Disordered" evidence="3">
    <location>
        <begin position="3956"/>
        <end position="3975"/>
    </location>
</feature>
<dbReference type="Pfam" id="PF00622">
    <property type="entry name" value="SPRY"/>
    <property type="match status" value="2"/>
</dbReference>
<dbReference type="EMBL" id="LJSK01000104">
    <property type="protein sequence ID" value="KPI87063.1"/>
    <property type="molecule type" value="Genomic_DNA"/>
</dbReference>
<dbReference type="InterPro" id="IPR044736">
    <property type="entry name" value="Gid1/RanBPM/SPLA_SPRY"/>
</dbReference>
<dbReference type="SUPFAM" id="SSF56204">
    <property type="entry name" value="Hect, E3 ligase catalytic domain"/>
    <property type="match status" value="1"/>
</dbReference>
<keyword evidence="7" id="KW-1185">Reference proteome</keyword>
<dbReference type="CDD" id="cd12885">
    <property type="entry name" value="SPRY_RanBP_like"/>
    <property type="match status" value="1"/>
</dbReference>
<organism evidence="6 7">
    <name type="scientific">Leptomonas seymouri</name>
    <dbReference type="NCBI Taxonomy" id="5684"/>
    <lineage>
        <taxon>Eukaryota</taxon>
        <taxon>Discoba</taxon>
        <taxon>Euglenozoa</taxon>
        <taxon>Kinetoplastea</taxon>
        <taxon>Metakinetoplastina</taxon>
        <taxon>Trypanosomatida</taxon>
        <taxon>Trypanosomatidae</taxon>
        <taxon>Leishmaniinae</taxon>
        <taxon>Leptomonas</taxon>
    </lineage>
</organism>
<feature type="region of interest" description="Disordered" evidence="3">
    <location>
        <begin position="2284"/>
        <end position="2364"/>
    </location>
</feature>
<dbReference type="PANTHER" id="PTHR46654">
    <property type="entry name" value="E3 UBIQUITIN-PROTEIN LIGASE HECTD3"/>
    <property type="match status" value="1"/>
</dbReference>
<dbReference type="GO" id="GO:0016874">
    <property type="term" value="F:ligase activity"/>
    <property type="evidence" value="ECO:0007669"/>
    <property type="project" value="UniProtKB-KW"/>
</dbReference>
<dbReference type="InterPro" id="IPR001870">
    <property type="entry name" value="B30.2/SPRY"/>
</dbReference>
<dbReference type="PROSITE" id="PS50188">
    <property type="entry name" value="B302_SPRY"/>
    <property type="match status" value="2"/>
</dbReference>
<dbReference type="SUPFAM" id="SSF49899">
    <property type="entry name" value="Concanavalin A-like lectins/glucanases"/>
    <property type="match status" value="4"/>
</dbReference>
<dbReference type="OMA" id="CAYPITE"/>
<dbReference type="InterPro" id="IPR003877">
    <property type="entry name" value="SPRY_dom"/>
</dbReference>
<dbReference type="Gene3D" id="2.60.120.200">
    <property type="match status" value="2"/>
</dbReference>
<dbReference type="CDD" id="cd11709">
    <property type="entry name" value="SPRY"/>
    <property type="match status" value="1"/>
</dbReference>
<dbReference type="Proteomes" id="UP000038009">
    <property type="component" value="Unassembled WGS sequence"/>
</dbReference>
<feature type="region of interest" description="Disordered" evidence="3">
    <location>
        <begin position="2221"/>
        <end position="2244"/>
    </location>
</feature>
<dbReference type="GO" id="GO:0004842">
    <property type="term" value="F:ubiquitin-protein transferase activity"/>
    <property type="evidence" value="ECO:0007669"/>
    <property type="project" value="InterPro"/>
</dbReference>
<dbReference type="SMART" id="SM00449">
    <property type="entry name" value="SPRY"/>
    <property type="match status" value="2"/>
</dbReference>
<dbReference type="VEuPathDB" id="TriTrypDB:Lsey_0104_0230"/>
<dbReference type="PROSITE" id="PS50237">
    <property type="entry name" value="HECT"/>
    <property type="match status" value="1"/>
</dbReference>
<comment type="caution">
    <text evidence="6">The sequence shown here is derived from an EMBL/GenBank/DDBJ whole genome shotgun (WGS) entry which is preliminary data.</text>
</comment>
<dbReference type="Gene3D" id="3.30.2160.10">
    <property type="entry name" value="Hect, E3 ligase catalytic domain"/>
    <property type="match status" value="1"/>
</dbReference>
<dbReference type="Gene3D" id="3.90.1750.10">
    <property type="entry name" value="Hect, E3 ligase catalytic domains"/>
    <property type="match status" value="1"/>
</dbReference>
<dbReference type="GO" id="GO:0005737">
    <property type="term" value="C:cytoplasm"/>
    <property type="evidence" value="ECO:0007669"/>
    <property type="project" value="TreeGrafter"/>
</dbReference>
<dbReference type="InterPro" id="IPR000569">
    <property type="entry name" value="HECT_dom"/>
</dbReference>
<keyword evidence="1 2" id="KW-0833">Ubl conjugation pathway</keyword>
<dbReference type="InterPro" id="IPR043136">
    <property type="entry name" value="B30.2/SPRY_sf"/>
</dbReference>
<dbReference type="Gene3D" id="2.60.120.920">
    <property type="match status" value="3"/>
</dbReference>
<evidence type="ECO:0000313" key="6">
    <source>
        <dbReference type="EMBL" id="KPI87063.1"/>
    </source>
</evidence>
<feature type="domain" description="B30.2/SPRY" evidence="4">
    <location>
        <begin position="1517"/>
        <end position="1704"/>
    </location>
</feature>
<dbReference type="SMART" id="SM00119">
    <property type="entry name" value="HECTc"/>
    <property type="match status" value="1"/>
</dbReference>
<evidence type="ECO:0000256" key="1">
    <source>
        <dbReference type="ARBA" id="ARBA00022786"/>
    </source>
</evidence>
<dbReference type="PANTHER" id="PTHR46654:SF1">
    <property type="entry name" value="E3 UBIQUITIN-PROTEIN LIGASE HECTD3"/>
    <property type="match status" value="1"/>
</dbReference>
<evidence type="ECO:0000259" key="4">
    <source>
        <dbReference type="PROSITE" id="PS50188"/>
    </source>
</evidence>
<dbReference type="Pfam" id="PF13385">
    <property type="entry name" value="Laminin_G_3"/>
    <property type="match status" value="1"/>
</dbReference>
<feature type="compositionally biased region" description="Acidic residues" evidence="3">
    <location>
        <begin position="2295"/>
        <end position="2318"/>
    </location>
</feature>
<dbReference type="OrthoDB" id="239701at2759"/>
<name>A0A0N1I483_LEPSE</name>
<sequence length="4206" mass="460320">MEDWGMLSVADVINGYVECDDTNSDPCNSEVTTSYDEAGAPFFLLDAAFAPELQRGMLSSMKRRLLARSTCIEQVFAARFRKLKVSLSSSRQIRQRLSETIALMGVSLPVESEHTSLLSTIALLGALTNSEESGAYMSVILDSLAHVNWKLASPQSCHELFRMVETHSSEGTLTEDLKAAVARAKHDLALRSGRLSLLLKCLLAPGSTRKLGPELLPCPAASRCVFVSATTIASFLVKALALPPHFRVKDTLRCFSNERTVRFLGSTHVAQFEAMGSMETRFLLRGSERLPGDCGDVVLYISDASVLRIKALGRDEQYWRFSIHFEDSSGKEKEQNGRLALRTSGLPLSEVRFHFCVNEASALCCMVSSHPPQRTRGSLYVGVVALSVLRSAAPKDKFVTMELKPLLRNPALNCGSGRHNAFHFTKSVSVSVGRVTLKEQFHPFCVEMWVYPRSVAKDQTFLSIGDKGVDEVLLGLELVGNGVRWRGGARTPRLGSSFATFTSPGKLAVLERWWHVALNFDGATWELWLDHELVSRQPALVSPQAIADAKCVVGKSFIGMAAEVRIWQHTRTGAQLIRDARLPLSGTEDGLCGYFPFNEGHGNVIMDYAPHHEHALLPCGEPYWCAVDTFPVLTDPYSAPRVTDFVPLAWIEEADEVFFTASLESFTVAGVRSDHTLCVFDYACDDHCLVSQRTVELPSAWSVKSVSSQASRASLVCCAVAAKPAVAAGTAEGGTAVQVYLWEMWSYVDYVEAPPPVPYTSTWACGKAVLARSTRHAQRFLTAVQFVTDQSSWAASVPPFLLDQDDEVLALLLRLAQRASTLTSQEDLVLAQHASCLLELNLLTRFYHSPQQFAQRVGRCYTSVEQLLQSVGENVEGGRDNAGRRGTSVLQLREAITRLAFQPAFVQTSSSALLRCCCQCFLGEPCRAEFLEKHAGRQRTPMANTVFACLLSLYSSLHTSYDLLASLAAERLSSLFAALFNEAMFYVEHAFRERNTEGLQLTSHCLEVMAEVLLAGGGGANGSKDAEGEAVRRETLQCAFSTALLKCCSKIVDAVAAALRQNHGAESTLLCCLQLSPVGALLASFSVSLPLLPTSALEACASLLQRCRESLLVLTDQFSSEEAKRWGSRLCIAITYSLAQLGCALLEPRPTAQQAVSRSHAALLDLSSSPNTAKPAYLNLLRNGQRKLNTERDTLIKNLQSGVGAISKVFDELQRKDVSALRVVRDEELREVERQVMAACCALLLPTSAMRDASKESLQPAFQLVLKLRPWVLSKRQESKAYVATVRERATFLSLFEPIADLQEDDVVVEKHLSPAAASAAPTKRSTVVVADSHAARAAERKRWQKLFKSWKAMRQLKALMASREDMTDGNTNAEVIACFQSDVSTEEMKMVVSWRSEKARYRFVGLQLLWELTEEACRRALLARVLHPVIARALCGWHYADGVDGCSVEQLTRLQSAFFHLIRAAVKAYTIVKETQPWGLLLSSLLSCPFRCTDFRRLRAVGVSADLLRSLWSSVESREVLYQRVNGGVPAELRTTKLTPEGCASTMTVGATGLTLRSSGGRGSCVAPCRWTAPLRREKTRSFSYYYEVHVIDVYQGGYVSIGLGPADYSLSQMPGWDPDSFAYDGSEGSIYASRSPRVTGSTFSIGDVVGCGWNIDAGEIYWTRNGKLVHSLKATPAITQLSPLVGMKGKGCLLVNFGASSFVYQAWTSTVSRPATSPRGLLTSTHDSNGVVRDGWDAFRLLSIRAATALATASTQKPEASIVSLSELAQPIGSCFDALLNALAPASAAPLSMCALPARFVTTLVGHLTLLCKLLRGVPDGIVTQHTSALAALLEVMATRWLLTTSRAVRFNEDESEAVMGLLTAWYYTMYLTPPPTPHGANSSSGTTAAKEGQLNSALQPHGFLNFLLQLASCVLTSRDTRMSASETRHTLEINTPVGAVTSCDMAHWLALALLQRLNNDQGERGCHAWRGALQQWLHAAFKRCTPDILTCSGKVSVAVTSSLHSALLGLAILGGIPRLAVPGDVVEAILGTHLVAPVTLLRTLWSEEICEVLETSASETTNSANTAPSSSGASNLQSSSYVVKKLPLRFVYAMAQGDTPALHTFPCKDNPSHLTLVKAVAQLAQQWFPLVSPVAATCVDEYICCLVAQLSRLLLRCAERKTIVVPPELIPSLSVVMGLAEEAMPSDVDQVQLELVLSLWGLLQYRQRRGLPRGVNGVQGGREACSSGGDTSEGAERRTSSSVLGRGLVRVGSTSTPEFTSSSLRLRTFAALDLLHQRELEDGPAEPIMDYEVVDDNESDVEEEDTDGDEDETEMDTMRAYGQQQHRIPSGNDDDDDDSDDSDGADAAGVPGQVGSAAAATTTMARYQSQLSASSTSDSFLRPAEREVFDTIHFNGGCVRVRSNMATGLSFTVDLSLHLTNIERHQILFAQLLRGGTRAASSFSSPSSSHDVLELVARVVHGSIEFGWLPCYPGEESQCDPADPSRICTFALIEEDLRGWIHVTFVQSGTTLSLFRNGVLMDTRIMQGGGGALLQEELRLGGVPGQLDSTALIGDIRNFRVYELALRPAMVEQLHRLNSSLSTFLDSHMVLAVKATRSGVENVSRVLAALILDITTEGDVGCLDESGEAVAQRRQARQTCAQEVDFGIESEEADMRSLSEPLPSQQSALWHRKRCLPWDQLLTSCCGYYRQLAAFQSAHVLAHALRHVAKSPAYIPPLMLQSVVDTLKDRACVTRLTRCAVSTSSVNMSMLLNEVWAGLCESGGSGQQTSRSNTGALWEMGNSLLAELLRIAQLSQHLVTFESEHPQRPFASDVYEICVPNQCSYSVFMDERSVARWRLVTVSRDRAMSAVLSELYTTMLSAFEVRLPHFFVTVRSAAEAANWGHRMTVVHDYQLQLRAMRLFRGALSAVLSASNFATTSTAYIWSVDCLMALRAVALRNTSKTRLLALTCLNDLFLFGQHFCTVPSPRAMPQLMHDMRRMAVRHYRRRLSTQRVLSRFIQLSMESYVMQRDAAQCWYTPHAPKAHGVSSSSSNGVRCQGTSSAGAEMGAFEQQASASWGAAPSVSTTTANTVTATTAGDDAETARFARQRQEQRLLYRQRDSREDRVSIQKLRVSPNFGHEWTPEGVCLLRGDGAGGSVIAGAPLTAGRWYFEARVGGAGNISIGVLPIPVPAGGEQEMPFPLTRATLQGREPVAFNGCGGVFQDGSEQRRLFAPDAPPLWFNKDFLGVVIDVPAQRCTILVNGVEVAHFSFGAEAANESAAVEASLNDVASLPLEQSSFIGGFNGLRLLSDTAAATGSAASTLFSSASASAVGRRGLPMSVVYYPYVSIEQVSSVSLNFGAAYFEYEVPVGCLPLDPTNLSLGTVFPYNQMRALQDIAAYLFTGGRYPLPPFYYEEADPFAGSTERVGPAHVSVHASADVQVNMEVVKNVGLVFETVMGDCAVSAGAWYYEVTLRTQGVLQIGWMEKGETLHGNGHGVGDSATSWAVDLFRRVMWHRGVPEPVNIPRRWTAGDVLGCAFDITHGELSFFLNGRPITGVLALKADSPLLETCTFQGIPQGRYYVPAVSLRSGGAISFNFGSSPFTYKPDGFNPLGVPDSWNERMDVFYNNASTTSTMHRLMAMQEVWRVLSRAHRTLDLEAGGKAPSSYASTLSTMDDFEAHLKPYRLIVQATDKFSDDGMKAFSKSSEELLKSHLATYEYPETVDKDARTIAEQSWEMFKVLKAVGNVTNALLPFLSLNTAHPSLMTLLFLTVRTLLFRAVRCDLVESVLAVSSLRSELYRISINRAKAHADAQSVKASVFGQTFALLGSQPSRIFQTRQRFWNTVFLGEGAEDAGGPFREHLSEMCRELMSTRLPFFVPTANHVHNTGSHREAFVPAASAFTPYDLEAFMFIGRLMGGAFRSEEPLDLFLPPLVWRYLCAYPITETEVEQVDAICVQCIREFRKLAAAPSGAQLEEEAEGGGGDEGSPTELFDDVFGEEYFVTQLSDHSTKELVEGGAQVRVTLQRSREYADALLLARVHEFDVQLCKLREGLLSVVPEVAVLLLAPDELERRICGQADYKPEELRKGASYEGLTSEDRRVQLLWRTLEEATPLQRRLFLRFVSGRDRLPVKLRVLPLTTQADPDTVLPRAATCFFAIEIPDYSSLEVMKQKLLYSIENCADMDTDFNARIVDVDEAPQLSVALEEAQPDLMVHLHSDDD</sequence>
<dbReference type="InterPro" id="IPR035983">
    <property type="entry name" value="Hect_E3_ubiquitin_ligase"/>
</dbReference>
<evidence type="ECO:0000259" key="5">
    <source>
        <dbReference type="PROSITE" id="PS50237"/>
    </source>
</evidence>
<evidence type="ECO:0000256" key="2">
    <source>
        <dbReference type="PROSITE-ProRule" id="PRU00104"/>
    </source>
</evidence>
<accession>A0A0N1I483</accession>
<keyword evidence="6" id="KW-0436">Ligase</keyword>
<gene>
    <name evidence="6" type="ORF">ABL78_3875</name>
</gene>
<feature type="domain" description="B30.2/SPRY" evidence="4">
    <location>
        <begin position="3379"/>
        <end position="3588"/>
    </location>
</feature>
<proteinExistence type="predicted"/>
<protein>
    <submittedName>
        <fullName evidence="6">Putative ubiquitin-protein ligase</fullName>
    </submittedName>
</protein>
<feature type="compositionally biased region" description="Acidic residues" evidence="3">
    <location>
        <begin position="2335"/>
        <end position="2347"/>
    </location>
</feature>
<feature type="domain" description="HECT" evidence="5">
    <location>
        <begin position="3832"/>
        <end position="4176"/>
    </location>
</feature>
<dbReference type="Pfam" id="PF00632">
    <property type="entry name" value="HECT"/>
    <property type="match status" value="1"/>
</dbReference>
<dbReference type="InterPro" id="IPR013320">
    <property type="entry name" value="ConA-like_dom_sf"/>
</dbReference>